<reference evidence="1 2" key="1">
    <citation type="submission" date="2024-05" db="EMBL/GenBank/DDBJ databases">
        <title>Genome sequencing and assembly of Indian major carp, Cirrhinus mrigala (Hamilton, 1822).</title>
        <authorList>
            <person name="Mohindra V."/>
            <person name="Chowdhury L.M."/>
            <person name="Lal K."/>
            <person name="Jena J.K."/>
        </authorList>
    </citation>
    <scope>NUCLEOTIDE SEQUENCE [LARGE SCALE GENOMIC DNA]</scope>
    <source>
        <strain evidence="1">CM1030</strain>
        <tissue evidence="1">Blood</tissue>
    </source>
</reference>
<keyword evidence="2" id="KW-1185">Reference proteome</keyword>
<comment type="caution">
    <text evidence="1">The sequence shown here is derived from an EMBL/GenBank/DDBJ whole genome shotgun (WGS) entry which is preliminary data.</text>
</comment>
<feature type="non-terminal residue" evidence="1">
    <location>
        <position position="54"/>
    </location>
</feature>
<dbReference type="EMBL" id="JAMKFB020000010">
    <property type="protein sequence ID" value="KAL0183274.1"/>
    <property type="molecule type" value="Genomic_DNA"/>
</dbReference>
<name>A0ABD0QAJ6_CIRMR</name>
<evidence type="ECO:0000313" key="1">
    <source>
        <dbReference type="EMBL" id="KAL0183274.1"/>
    </source>
</evidence>
<organism evidence="1 2">
    <name type="scientific">Cirrhinus mrigala</name>
    <name type="common">Mrigala</name>
    <dbReference type="NCBI Taxonomy" id="683832"/>
    <lineage>
        <taxon>Eukaryota</taxon>
        <taxon>Metazoa</taxon>
        <taxon>Chordata</taxon>
        <taxon>Craniata</taxon>
        <taxon>Vertebrata</taxon>
        <taxon>Euteleostomi</taxon>
        <taxon>Actinopterygii</taxon>
        <taxon>Neopterygii</taxon>
        <taxon>Teleostei</taxon>
        <taxon>Ostariophysi</taxon>
        <taxon>Cypriniformes</taxon>
        <taxon>Cyprinidae</taxon>
        <taxon>Labeoninae</taxon>
        <taxon>Labeonini</taxon>
        <taxon>Cirrhinus</taxon>
    </lineage>
</organism>
<sequence>SWRSSRCGAALSGTCTAPSLWSASAPPHSSSPASCVCDRWREKDRYSSSTPRCR</sequence>
<evidence type="ECO:0000313" key="2">
    <source>
        <dbReference type="Proteomes" id="UP001529510"/>
    </source>
</evidence>
<proteinExistence type="predicted"/>
<accession>A0ABD0QAJ6</accession>
<dbReference type="Proteomes" id="UP001529510">
    <property type="component" value="Unassembled WGS sequence"/>
</dbReference>
<gene>
    <name evidence="1" type="ORF">M9458_022649</name>
</gene>
<feature type="non-terminal residue" evidence="1">
    <location>
        <position position="1"/>
    </location>
</feature>
<dbReference type="AlphaFoldDB" id="A0ABD0QAJ6"/>
<protein>
    <submittedName>
        <fullName evidence="1">Uncharacterized protein</fullName>
    </submittedName>
</protein>